<sequence>MSCNKILLTANSPQDIVLFAAPKLYAGRLKLFTMAMSNGNHINLSATTASASNNNISSISNSDSNEPDSEAATMRMLMANLPSTAFNTSTPDPRLQRARLEMERTNQITPVLKEELRLRILHKRMEKGEPEIETGAAAEPKKYELTDEEKVKREKRKAQNRQAAKRCREKRKRNQLNEAEASELIREKNQKLAVEVRVLRQRYDYLMRFLQEHISDGRCKLVATNEVQDLAGATCYTVQEQLQQQHQQQQQQRLAEHSNGEDVSYRRPRSCAAVEADGVQVVEWVNLPPDLTDTVTISLPHTPLHSEDAPRITHELRPLSSEDVSAILPDDIDLNLSDPCSDSSSPTLNPSNMFSSLSDQSTSTSSLFQNAGGAFSPCSSSFAISDATSGLGTSLSFYSSDLSGNQASYSYANENLSLGNASSASFSAASTNDVAVYQQSNASRSEDQFSSFPPNGQFSFDQLPNLPQTKNDFSSSTNFRSLFSNESHSCETISESQFSNTSHQAGLHASTELQIKTEDDRSPAGWNTSFPFPQTTIETLIAILPNDANGSRPDNFTDIPKDIPSKNYASHITPQCSPATLSPASVCPDLVQAEHQSLLTDRTSPSSVSTTNYEHLMQRGISAWSSCPPATAVCMDSSAGSPCDPGTKVMLTPMIPSSSNATCGSGNMILNKHRAGIRRSSTGVSFPGAPVQALAATMFHGYATQLSSSSSSASSSTLSPPPSVPSPSPSSSHEVPESPSILIGANGCCDDGRGFAQHLSPIGAIVSAHPSSAHLEDISSDED</sequence>
<evidence type="ECO:0000259" key="2">
    <source>
        <dbReference type="PROSITE" id="PS50217"/>
    </source>
</evidence>
<feature type="compositionally biased region" description="Basic residues" evidence="1">
    <location>
        <begin position="153"/>
        <end position="174"/>
    </location>
</feature>
<dbReference type="SMART" id="SM00338">
    <property type="entry name" value="BRLZ"/>
    <property type="match status" value="1"/>
</dbReference>
<feature type="compositionally biased region" description="Low complexity" evidence="1">
    <location>
        <begin position="729"/>
        <end position="740"/>
    </location>
</feature>
<dbReference type="AlphaFoldDB" id="A0AAE0ZV91"/>
<accession>A0AAE0ZV91</accession>
<evidence type="ECO:0000313" key="3">
    <source>
        <dbReference type="EMBL" id="KAK3776002.1"/>
    </source>
</evidence>
<evidence type="ECO:0000313" key="4">
    <source>
        <dbReference type="Proteomes" id="UP001283361"/>
    </source>
</evidence>
<proteinExistence type="predicted"/>
<dbReference type="EMBL" id="JAWDGP010003253">
    <property type="protein sequence ID" value="KAK3776002.1"/>
    <property type="molecule type" value="Genomic_DNA"/>
</dbReference>
<dbReference type="InterPro" id="IPR004827">
    <property type="entry name" value="bZIP"/>
</dbReference>
<name>A0AAE0ZV91_9GAST</name>
<dbReference type="GO" id="GO:0003700">
    <property type="term" value="F:DNA-binding transcription factor activity"/>
    <property type="evidence" value="ECO:0007669"/>
    <property type="project" value="InterPro"/>
</dbReference>
<dbReference type="Gene3D" id="1.20.5.170">
    <property type="match status" value="1"/>
</dbReference>
<feature type="compositionally biased region" description="Pro residues" evidence="1">
    <location>
        <begin position="719"/>
        <end position="728"/>
    </location>
</feature>
<gene>
    <name evidence="3" type="ORF">RRG08_043687</name>
</gene>
<feature type="domain" description="BZIP" evidence="2">
    <location>
        <begin position="150"/>
        <end position="213"/>
    </location>
</feature>
<dbReference type="PROSITE" id="PS50217">
    <property type="entry name" value="BZIP"/>
    <property type="match status" value="1"/>
</dbReference>
<dbReference type="CDD" id="cd14699">
    <property type="entry name" value="bZIP_Fos_like"/>
    <property type="match status" value="1"/>
</dbReference>
<protein>
    <recommendedName>
        <fullName evidence="2">BZIP domain-containing protein</fullName>
    </recommendedName>
</protein>
<feature type="region of interest" description="Disordered" evidence="1">
    <location>
        <begin position="129"/>
        <end position="178"/>
    </location>
</feature>
<organism evidence="3 4">
    <name type="scientific">Elysia crispata</name>
    <name type="common">lettuce slug</name>
    <dbReference type="NCBI Taxonomy" id="231223"/>
    <lineage>
        <taxon>Eukaryota</taxon>
        <taxon>Metazoa</taxon>
        <taxon>Spiralia</taxon>
        <taxon>Lophotrochozoa</taxon>
        <taxon>Mollusca</taxon>
        <taxon>Gastropoda</taxon>
        <taxon>Heterobranchia</taxon>
        <taxon>Euthyneura</taxon>
        <taxon>Panpulmonata</taxon>
        <taxon>Sacoglossa</taxon>
        <taxon>Placobranchoidea</taxon>
        <taxon>Plakobranchidae</taxon>
        <taxon>Elysia</taxon>
    </lineage>
</organism>
<feature type="compositionally biased region" description="Basic and acidic residues" evidence="1">
    <location>
        <begin position="139"/>
        <end position="152"/>
    </location>
</feature>
<dbReference type="Pfam" id="PF00170">
    <property type="entry name" value="bZIP_1"/>
    <property type="match status" value="1"/>
</dbReference>
<dbReference type="Proteomes" id="UP001283361">
    <property type="component" value="Unassembled WGS sequence"/>
</dbReference>
<dbReference type="SUPFAM" id="SSF57959">
    <property type="entry name" value="Leucine zipper domain"/>
    <property type="match status" value="1"/>
</dbReference>
<evidence type="ECO:0000256" key="1">
    <source>
        <dbReference type="SAM" id="MobiDB-lite"/>
    </source>
</evidence>
<reference evidence="3" key="1">
    <citation type="journal article" date="2023" name="G3 (Bethesda)">
        <title>A reference genome for the long-term kleptoplast-retaining sea slug Elysia crispata morphotype clarki.</title>
        <authorList>
            <person name="Eastman K.E."/>
            <person name="Pendleton A.L."/>
            <person name="Shaikh M.A."/>
            <person name="Suttiyut T."/>
            <person name="Ogas R."/>
            <person name="Tomko P."/>
            <person name="Gavelis G."/>
            <person name="Widhalm J.R."/>
            <person name="Wisecaver J.H."/>
        </authorList>
    </citation>
    <scope>NUCLEOTIDE SEQUENCE</scope>
    <source>
        <strain evidence="3">ECLA1</strain>
    </source>
</reference>
<feature type="compositionally biased region" description="Basic and acidic residues" evidence="1">
    <location>
        <begin position="254"/>
        <end position="265"/>
    </location>
</feature>
<comment type="caution">
    <text evidence="3">The sequence shown here is derived from an EMBL/GenBank/DDBJ whole genome shotgun (WGS) entry which is preliminary data.</text>
</comment>
<feature type="region of interest" description="Disordered" evidence="1">
    <location>
        <begin position="710"/>
        <end position="745"/>
    </location>
</feature>
<keyword evidence="4" id="KW-1185">Reference proteome</keyword>
<feature type="region of interest" description="Disordered" evidence="1">
    <location>
        <begin position="248"/>
        <end position="269"/>
    </location>
</feature>
<dbReference type="InterPro" id="IPR046347">
    <property type="entry name" value="bZIP_sf"/>
</dbReference>
<dbReference type="PROSITE" id="PS00036">
    <property type="entry name" value="BZIP_BASIC"/>
    <property type="match status" value="1"/>
</dbReference>